<feature type="domain" description="Plastocyanin-like" evidence="5">
    <location>
        <begin position="2"/>
        <end position="98"/>
    </location>
</feature>
<organism evidence="6 7">
    <name type="scientific">Basidiobolus ranarum</name>
    <dbReference type="NCBI Taxonomy" id="34480"/>
    <lineage>
        <taxon>Eukaryota</taxon>
        <taxon>Fungi</taxon>
        <taxon>Fungi incertae sedis</taxon>
        <taxon>Zoopagomycota</taxon>
        <taxon>Entomophthoromycotina</taxon>
        <taxon>Basidiobolomycetes</taxon>
        <taxon>Basidiobolales</taxon>
        <taxon>Basidiobolaceae</taxon>
        <taxon>Basidiobolus</taxon>
    </lineage>
</organism>
<comment type="caution">
    <text evidence="6">The sequence shown here is derived from an EMBL/GenBank/DDBJ whole genome shotgun (WGS) entry which is preliminary data.</text>
</comment>
<dbReference type="InterPro" id="IPR045087">
    <property type="entry name" value="Cu-oxidase_fam"/>
</dbReference>
<proteinExistence type="inferred from homology"/>
<dbReference type="PANTHER" id="PTHR11709:SF361">
    <property type="entry name" value="IRON TRANSPORT MULTICOPPER OXIDASE FET3"/>
    <property type="match status" value="1"/>
</dbReference>
<feature type="transmembrane region" description="Helical" evidence="4">
    <location>
        <begin position="152"/>
        <end position="172"/>
    </location>
</feature>
<accession>A0ABR2WC85</accession>
<dbReference type="Proteomes" id="UP001479436">
    <property type="component" value="Unassembled WGS sequence"/>
</dbReference>
<dbReference type="InterPro" id="IPR002355">
    <property type="entry name" value="Cu_oxidase_Cu_BS"/>
</dbReference>
<dbReference type="PROSITE" id="PS00080">
    <property type="entry name" value="MULTICOPPER_OXIDASE2"/>
    <property type="match status" value="1"/>
</dbReference>
<dbReference type="InterPro" id="IPR008972">
    <property type="entry name" value="Cupredoxin"/>
</dbReference>
<keyword evidence="4" id="KW-1133">Transmembrane helix</keyword>
<reference evidence="6 7" key="1">
    <citation type="submission" date="2023-04" db="EMBL/GenBank/DDBJ databases">
        <title>Genome of Basidiobolus ranarum AG-B5.</title>
        <authorList>
            <person name="Stajich J.E."/>
            <person name="Carter-House D."/>
            <person name="Gryganskyi A."/>
        </authorList>
    </citation>
    <scope>NUCLEOTIDE SEQUENCE [LARGE SCALE GENOMIC DNA]</scope>
    <source>
        <strain evidence="6 7">AG-B5</strain>
    </source>
</reference>
<dbReference type="PANTHER" id="PTHR11709">
    <property type="entry name" value="MULTI-COPPER OXIDASE"/>
    <property type="match status" value="1"/>
</dbReference>
<protein>
    <submittedName>
        <fullName evidence="6">Ferroxidase fet3</fullName>
    </submittedName>
</protein>
<keyword evidence="2" id="KW-0479">Metal-binding</keyword>
<evidence type="ECO:0000256" key="3">
    <source>
        <dbReference type="ARBA" id="ARBA00023002"/>
    </source>
</evidence>
<dbReference type="Pfam" id="PF07731">
    <property type="entry name" value="Cu-oxidase_2"/>
    <property type="match status" value="1"/>
</dbReference>
<dbReference type="Gene3D" id="2.60.40.420">
    <property type="entry name" value="Cupredoxins - blue copper proteins"/>
    <property type="match status" value="1"/>
</dbReference>
<dbReference type="EMBL" id="JASJQH010005908">
    <property type="protein sequence ID" value="KAK9739103.1"/>
    <property type="molecule type" value="Genomic_DNA"/>
</dbReference>
<dbReference type="SUPFAM" id="SSF49503">
    <property type="entry name" value="Cupredoxins"/>
    <property type="match status" value="1"/>
</dbReference>
<keyword evidence="4" id="KW-0472">Membrane</keyword>
<dbReference type="PROSITE" id="PS00079">
    <property type="entry name" value="MULTICOPPER_OXIDASE1"/>
    <property type="match status" value="1"/>
</dbReference>
<sequence length="200" mass="22104">MIELVINNWDGDSHPFHLHGHQFQVMERSEENAGGYDYTNKPVKEQANPIRRDTVQVPANGYVVIRFRADNPGIWPFHCHIEWHFEAGLAVTIIEAPQQIQERIKIPQQLFDNCNVYGIQTTGNAAGKQGLDLSGYLAGPNPLPGKFTAKGIWAMVGCILSALLGIGTLIWFSKDEAAPVDTSTIEHEKKGATVEEVQGS</sequence>
<evidence type="ECO:0000256" key="4">
    <source>
        <dbReference type="SAM" id="Phobius"/>
    </source>
</evidence>
<evidence type="ECO:0000313" key="6">
    <source>
        <dbReference type="EMBL" id="KAK9739103.1"/>
    </source>
</evidence>
<gene>
    <name evidence="6" type="primary">FET3_4</name>
    <name evidence="6" type="ORF">K7432_018412</name>
</gene>
<name>A0ABR2WC85_9FUNG</name>
<keyword evidence="3" id="KW-0560">Oxidoreductase</keyword>
<dbReference type="InterPro" id="IPR033138">
    <property type="entry name" value="Cu_oxidase_CS"/>
</dbReference>
<keyword evidence="7" id="KW-1185">Reference proteome</keyword>
<evidence type="ECO:0000256" key="2">
    <source>
        <dbReference type="ARBA" id="ARBA00022723"/>
    </source>
</evidence>
<evidence type="ECO:0000259" key="5">
    <source>
        <dbReference type="Pfam" id="PF07731"/>
    </source>
</evidence>
<evidence type="ECO:0000313" key="7">
    <source>
        <dbReference type="Proteomes" id="UP001479436"/>
    </source>
</evidence>
<comment type="similarity">
    <text evidence="1">Belongs to the multicopper oxidase family.</text>
</comment>
<dbReference type="InterPro" id="IPR011706">
    <property type="entry name" value="Cu-oxidase_C"/>
</dbReference>
<evidence type="ECO:0000256" key="1">
    <source>
        <dbReference type="ARBA" id="ARBA00010609"/>
    </source>
</evidence>
<keyword evidence="4" id="KW-0812">Transmembrane</keyword>